<dbReference type="EMBL" id="JACJVP010000007">
    <property type="protein sequence ID" value="MBB6670274.1"/>
    <property type="molecule type" value="Genomic_DNA"/>
</dbReference>
<protein>
    <submittedName>
        <fullName evidence="1">DNA-packaging protein</fullName>
    </submittedName>
</protein>
<comment type="caution">
    <text evidence="1">The sequence shown here is derived from an EMBL/GenBank/DDBJ whole genome shotgun (WGS) entry which is preliminary data.</text>
</comment>
<evidence type="ECO:0000313" key="2">
    <source>
        <dbReference type="Proteomes" id="UP000547209"/>
    </source>
</evidence>
<gene>
    <name evidence="1" type="ORF">H7C19_06190</name>
</gene>
<reference evidence="1 2" key="1">
    <citation type="submission" date="2020-08" db="EMBL/GenBank/DDBJ databases">
        <title>Cohnella phylogeny.</title>
        <authorList>
            <person name="Dunlap C."/>
        </authorList>
    </citation>
    <scope>NUCLEOTIDE SEQUENCE [LARGE SCALE GENOMIC DNA]</scope>
    <source>
        <strain evidence="1 2">DSM 28246</strain>
    </source>
</reference>
<sequence>MATSSKDIWPLVKKRLGVRVNDHDELIELYTDEIGQRIRTYINATAVPEALTYTWAAMVASALSAEQLAVLFPPGEETVEFETTIGDTTVKPIKSVTAPSLPTVAVLDSVVFDYRGELNAFRKLRW</sequence>
<dbReference type="RefSeq" id="WP_185141712.1">
    <property type="nucleotide sequence ID" value="NZ_JACJVP010000007.1"/>
</dbReference>
<dbReference type="AlphaFoldDB" id="A0A7X0RMJ8"/>
<dbReference type="Proteomes" id="UP000547209">
    <property type="component" value="Unassembled WGS sequence"/>
</dbReference>
<organism evidence="1 2">
    <name type="scientific">Cohnella nanjingensis</name>
    <dbReference type="NCBI Taxonomy" id="1387779"/>
    <lineage>
        <taxon>Bacteria</taxon>
        <taxon>Bacillati</taxon>
        <taxon>Bacillota</taxon>
        <taxon>Bacilli</taxon>
        <taxon>Bacillales</taxon>
        <taxon>Paenibacillaceae</taxon>
        <taxon>Cohnella</taxon>
    </lineage>
</organism>
<keyword evidence="2" id="KW-1185">Reference proteome</keyword>
<evidence type="ECO:0000313" key="1">
    <source>
        <dbReference type="EMBL" id="MBB6670274.1"/>
    </source>
</evidence>
<proteinExistence type="predicted"/>
<accession>A0A7X0RMJ8</accession>
<name>A0A7X0RMJ8_9BACL</name>